<dbReference type="Proteomes" id="UP001231124">
    <property type="component" value="Unassembled WGS sequence"/>
</dbReference>
<evidence type="ECO:0000313" key="1">
    <source>
        <dbReference type="EMBL" id="MDQ0446368.1"/>
    </source>
</evidence>
<dbReference type="EMBL" id="JAUSVP010000002">
    <property type="protein sequence ID" value="MDQ0446368.1"/>
    <property type="molecule type" value="Genomic_DNA"/>
</dbReference>
<sequence length="89" mass="9553">MPLDHPHDPDRQIGEVFRRLSSLRETCGEAAVSRCVSALLVTLGASAMAEAERRAAALAEPAGPRPGDVRVTAWAQRTTADPFDESIEP</sequence>
<proteinExistence type="predicted"/>
<protein>
    <submittedName>
        <fullName evidence="1">Uncharacterized protein</fullName>
    </submittedName>
</protein>
<gene>
    <name evidence="1" type="ORF">QO012_000857</name>
</gene>
<organism evidence="1 2">
    <name type="scientific">Methylobacterium aerolatum</name>
    <dbReference type="NCBI Taxonomy" id="418708"/>
    <lineage>
        <taxon>Bacteria</taxon>
        <taxon>Pseudomonadati</taxon>
        <taxon>Pseudomonadota</taxon>
        <taxon>Alphaproteobacteria</taxon>
        <taxon>Hyphomicrobiales</taxon>
        <taxon>Methylobacteriaceae</taxon>
        <taxon>Methylobacterium</taxon>
    </lineage>
</organism>
<reference evidence="1 2" key="1">
    <citation type="submission" date="2023-07" db="EMBL/GenBank/DDBJ databases">
        <title>Genomic Encyclopedia of Type Strains, Phase IV (KMG-IV): sequencing the most valuable type-strain genomes for metagenomic binning, comparative biology and taxonomic classification.</title>
        <authorList>
            <person name="Goeker M."/>
        </authorList>
    </citation>
    <scope>NUCLEOTIDE SEQUENCE [LARGE SCALE GENOMIC DNA]</scope>
    <source>
        <strain evidence="1 2">DSM 19013</strain>
    </source>
</reference>
<evidence type="ECO:0000313" key="2">
    <source>
        <dbReference type="Proteomes" id="UP001231124"/>
    </source>
</evidence>
<keyword evidence="2" id="KW-1185">Reference proteome</keyword>
<dbReference type="RefSeq" id="WP_238201267.1">
    <property type="nucleotide sequence ID" value="NZ_BPQE01000002.1"/>
</dbReference>
<name>A0ABU0HX26_9HYPH</name>
<accession>A0ABU0HX26</accession>
<comment type="caution">
    <text evidence="1">The sequence shown here is derived from an EMBL/GenBank/DDBJ whole genome shotgun (WGS) entry which is preliminary data.</text>
</comment>